<keyword evidence="2" id="KW-1185">Reference proteome</keyword>
<organism evidence="1 2">
    <name type="scientific">Acaulospora colombiana</name>
    <dbReference type="NCBI Taxonomy" id="27376"/>
    <lineage>
        <taxon>Eukaryota</taxon>
        <taxon>Fungi</taxon>
        <taxon>Fungi incertae sedis</taxon>
        <taxon>Mucoromycota</taxon>
        <taxon>Glomeromycotina</taxon>
        <taxon>Glomeromycetes</taxon>
        <taxon>Diversisporales</taxon>
        <taxon>Acaulosporaceae</taxon>
        <taxon>Acaulospora</taxon>
    </lineage>
</organism>
<reference evidence="1" key="1">
    <citation type="submission" date="2021-06" db="EMBL/GenBank/DDBJ databases">
        <authorList>
            <person name="Kallberg Y."/>
            <person name="Tangrot J."/>
            <person name="Rosling A."/>
        </authorList>
    </citation>
    <scope>NUCLEOTIDE SEQUENCE</scope>
    <source>
        <strain evidence="1">CL356</strain>
    </source>
</reference>
<sequence>MQRKRDNACRVLVNKSNPHPQRVQVQEIERMSEWSEFKKLARTHRRSDKQAPPKSQTFSHRGVALADKATSPPGTRAEWDTMRLMTNKARDGMMGLLVVKVENGRCRESGMREYWFTQWWSTRRKLGKQVARIQPVPLLPPPSYAHPHDAPRDSHPF</sequence>
<accession>A0ACA9P4Z0</accession>
<evidence type="ECO:0000313" key="1">
    <source>
        <dbReference type="EMBL" id="CAG8689885.1"/>
    </source>
</evidence>
<comment type="caution">
    <text evidence="1">The sequence shown here is derived from an EMBL/GenBank/DDBJ whole genome shotgun (WGS) entry which is preliminary data.</text>
</comment>
<dbReference type="Proteomes" id="UP000789525">
    <property type="component" value="Unassembled WGS sequence"/>
</dbReference>
<feature type="non-terminal residue" evidence="1">
    <location>
        <position position="157"/>
    </location>
</feature>
<gene>
    <name evidence="1" type="ORF">ACOLOM_LOCUS9773</name>
</gene>
<evidence type="ECO:0000313" key="2">
    <source>
        <dbReference type="Proteomes" id="UP000789525"/>
    </source>
</evidence>
<protein>
    <submittedName>
        <fullName evidence="1">9045_t:CDS:1</fullName>
    </submittedName>
</protein>
<name>A0ACA9P4Z0_9GLOM</name>
<dbReference type="EMBL" id="CAJVPT010029255">
    <property type="protein sequence ID" value="CAG8689885.1"/>
    <property type="molecule type" value="Genomic_DNA"/>
</dbReference>
<proteinExistence type="predicted"/>